<dbReference type="Gene3D" id="1.25.40.10">
    <property type="entry name" value="Tetratricopeptide repeat domain"/>
    <property type="match status" value="1"/>
</dbReference>
<dbReference type="InterPro" id="IPR019734">
    <property type="entry name" value="TPR_rpt"/>
</dbReference>
<protein>
    <submittedName>
        <fullName evidence="1">Tetratricopeptide repeat-containing protein</fullName>
    </submittedName>
</protein>
<dbReference type="SUPFAM" id="SSF48452">
    <property type="entry name" value="TPR-like"/>
    <property type="match status" value="1"/>
</dbReference>
<dbReference type="Proteomes" id="UP000199352">
    <property type="component" value="Unassembled WGS sequence"/>
</dbReference>
<dbReference type="AlphaFoldDB" id="A0A1H9WM35"/>
<gene>
    <name evidence="1" type="ORF">SAMN05216188_1373</name>
</gene>
<dbReference type="RefSeq" id="WP_089962052.1">
    <property type="nucleotide sequence ID" value="NZ_FOFR01000037.1"/>
</dbReference>
<dbReference type="EMBL" id="FOFR01000037">
    <property type="protein sequence ID" value="SES34904.1"/>
    <property type="molecule type" value="Genomic_DNA"/>
</dbReference>
<reference evidence="2" key="1">
    <citation type="submission" date="2016-10" db="EMBL/GenBank/DDBJ databases">
        <authorList>
            <person name="Varghese N."/>
            <person name="Submissions S."/>
        </authorList>
    </citation>
    <scope>NUCLEOTIDE SEQUENCE [LARGE SCALE GENOMIC DNA]</scope>
    <source>
        <strain evidence="2">CGMCC 4.3525</strain>
    </source>
</reference>
<evidence type="ECO:0000313" key="1">
    <source>
        <dbReference type="EMBL" id="SES34904.1"/>
    </source>
</evidence>
<sequence>MVRALDAGDWQGEATAREGLGAAAHARRDLPTAIDHYGRSLELNRRHGRQRGVALSLCYLGHALADTGQLDEAVRHFRSSAQVAEEIGDRHCRAQAVVGAGRCLAAAGAVAEAIAEVEAGLAALPAGEAASLRLPVLEELAVLQDRAGATGEARRHRQEAVQIATSLGDRRAEALRARLEPETRQAG</sequence>
<dbReference type="InterPro" id="IPR011990">
    <property type="entry name" value="TPR-like_helical_dom_sf"/>
</dbReference>
<organism evidence="1 2">
    <name type="scientific">Lentzea xinjiangensis</name>
    <dbReference type="NCBI Taxonomy" id="402600"/>
    <lineage>
        <taxon>Bacteria</taxon>
        <taxon>Bacillati</taxon>
        <taxon>Actinomycetota</taxon>
        <taxon>Actinomycetes</taxon>
        <taxon>Pseudonocardiales</taxon>
        <taxon>Pseudonocardiaceae</taxon>
        <taxon>Lentzea</taxon>
    </lineage>
</organism>
<proteinExistence type="predicted"/>
<dbReference type="Pfam" id="PF13424">
    <property type="entry name" value="TPR_12"/>
    <property type="match status" value="1"/>
</dbReference>
<dbReference type="STRING" id="402600.SAMN05216188_1373"/>
<dbReference type="SMART" id="SM00028">
    <property type="entry name" value="TPR"/>
    <property type="match status" value="2"/>
</dbReference>
<name>A0A1H9WM35_9PSEU</name>
<evidence type="ECO:0000313" key="2">
    <source>
        <dbReference type="Proteomes" id="UP000199352"/>
    </source>
</evidence>
<accession>A0A1H9WM35</accession>
<keyword evidence="2" id="KW-1185">Reference proteome</keyword>